<organism evidence="3 4">
    <name type="scientific">Prorocentrum cordatum</name>
    <dbReference type="NCBI Taxonomy" id="2364126"/>
    <lineage>
        <taxon>Eukaryota</taxon>
        <taxon>Sar</taxon>
        <taxon>Alveolata</taxon>
        <taxon>Dinophyceae</taxon>
        <taxon>Prorocentrales</taxon>
        <taxon>Prorocentraceae</taxon>
        <taxon>Prorocentrum</taxon>
    </lineage>
</organism>
<keyword evidence="1" id="KW-1133">Transmembrane helix</keyword>
<dbReference type="Pfam" id="PF01757">
    <property type="entry name" value="Acyl_transf_3"/>
    <property type="match status" value="1"/>
</dbReference>
<comment type="caution">
    <text evidence="3">The sequence shown here is derived from an EMBL/GenBank/DDBJ whole genome shotgun (WGS) entry which is preliminary data.</text>
</comment>
<evidence type="ECO:0000313" key="3">
    <source>
        <dbReference type="EMBL" id="CAK0803408.1"/>
    </source>
</evidence>
<keyword evidence="1" id="KW-0812">Transmembrane</keyword>
<dbReference type="EMBL" id="CAUYUJ010003002">
    <property type="protein sequence ID" value="CAK0803408.1"/>
    <property type="molecule type" value="Genomic_DNA"/>
</dbReference>
<evidence type="ECO:0000256" key="1">
    <source>
        <dbReference type="SAM" id="Phobius"/>
    </source>
</evidence>
<dbReference type="InterPro" id="IPR002656">
    <property type="entry name" value="Acyl_transf_3_dom"/>
</dbReference>
<feature type="domain" description="Acyltransferase 3" evidence="2">
    <location>
        <begin position="41"/>
        <end position="337"/>
    </location>
</feature>
<feature type="transmembrane region" description="Helical" evidence="1">
    <location>
        <begin position="291"/>
        <end position="308"/>
    </location>
</feature>
<feature type="transmembrane region" description="Helical" evidence="1">
    <location>
        <begin position="33"/>
        <end position="55"/>
    </location>
</feature>
<feature type="transmembrane region" description="Helical" evidence="1">
    <location>
        <begin position="320"/>
        <end position="339"/>
    </location>
</feature>
<feature type="transmembrane region" description="Helical" evidence="1">
    <location>
        <begin position="205"/>
        <end position="228"/>
    </location>
</feature>
<feature type="transmembrane region" description="Helical" evidence="1">
    <location>
        <begin position="140"/>
        <end position="163"/>
    </location>
</feature>
<dbReference type="PANTHER" id="PTHR37312:SF1">
    <property type="entry name" value="MEMBRANE-BOUND ACYLTRANSFERASE YKRP-RELATED"/>
    <property type="match status" value="1"/>
</dbReference>
<dbReference type="Proteomes" id="UP001189429">
    <property type="component" value="Unassembled WGS sequence"/>
</dbReference>
<reference evidence="3" key="1">
    <citation type="submission" date="2023-10" db="EMBL/GenBank/DDBJ databases">
        <authorList>
            <person name="Chen Y."/>
            <person name="Shah S."/>
            <person name="Dougan E. K."/>
            <person name="Thang M."/>
            <person name="Chan C."/>
        </authorList>
    </citation>
    <scope>NUCLEOTIDE SEQUENCE [LARGE SCALE GENOMIC DNA]</scope>
</reference>
<feature type="transmembrane region" description="Helical" evidence="1">
    <location>
        <begin position="248"/>
        <end position="271"/>
    </location>
</feature>
<dbReference type="InterPro" id="IPR052734">
    <property type="entry name" value="Nod_factor_acetyltransferase"/>
</dbReference>
<name>A0ABN9QF28_9DINO</name>
<proteinExistence type="predicted"/>
<sequence length="376" mass="42109">MGQTPLPPHDDHYPRWRIWTHWVGKWGMETTKAGWVVLNWGFAIHVISFVFLSGVFSQRYAVNVQKKGLRESIHVVWNCLDIFLVYLIFSWMRGLMSLTLMQPQLGVSGILLRVLKGTFLFHQAPWYLSALIVWRLSVFVLWRIPGMLMISLCVGAICPYAALQAAKDPFALREVMHYMPFFALGLACGEERFERIIGSLGSKIGPAVGMLVLVVLAVTIAGPLGPLFGDPRLRWVLLKKDVPPPDVGGYWLMMLLYLVKTLSMTAAMVAFVAPTRTVLDRAFEKAGQRSMMVYMVHMVFIMVPGEWLCDQRPVGEDTGRAVLIIAALFVLAVAVNLLCGSDATAFLFRPLMEPLSTSRRILAKAKDIANAREVAD</sequence>
<keyword evidence="4" id="KW-1185">Reference proteome</keyword>
<feature type="transmembrane region" description="Helical" evidence="1">
    <location>
        <begin position="75"/>
        <end position="93"/>
    </location>
</feature>
<keyword evidence="1" id="KW-0472">Membrane</keyword>
<dbReference type="PANTHER" id="PTHR37312">
    <property type="entry name" value="MEMBRANE-BOUND ACYLTRANSFERASE YKRP-RELATED"/>
    <property type="match status" value="1"/>
</dbReference>
<protein>
    <recommendedName>
        <fullName evidence="2">Acyltransferase 3 domain-containing protein</fullName>
    </recommendedName>
</protein>
<gene>
    <name evidence="3" type="ORF">PCOR1329_LOCUS10579</name>
</gene>
<evidence type="ECO:0000313" key="4">
    <source>
        <dbReference type="Proteomes" id="UP001189429"/>
    </source>
</evidence>
<accession>A0ABN9QF28</accession>
<evidence type="ECO:0000259" key="2">
    <source>
        <dbReference type="Pfam" id="PF01757"/>
    </source>
</evidence>